<dbReference type="Proteomes" id="UP000255207">
    <property type="component" value="Unassembled WGS sequence"/>
</dbReference>
<keyword evidence="3" id="KW-1185">Reference proteome</keyword>
<feature type="compositionally biased region" description="Basic and acidic residues" evidence="1">
    <location>
        <begin position="33"/>
        <end position="49"/>
    </location>
</feature>
<sequence>MSDERAGFLAVFRAHLGDWFERAFPAELGQRPGEARASDDDEAGDARRQSIHDVTLEQLGISHWSCHTHF</sequence>
<evidence type="ECO:0000313" key="2">
    <source>
        <dbReference type="EMBL" id="RDJ20178.1"/>
    </source>
</evidence>
<organism evidence="2 3">
    <name type="scientific">Bosea caraganae</name>
    <dbReference type="NCBI Taxonomy" id="2763117"/>
    <lineage>
        <taxon>Bacteria</taxon>
        <taxon>Pseudomonadati</taxon>
        <taxon>Pseudomonadota</taxon>
        <taxon>Alphaproteobacteria</taxon>
        <taxon>Hyphomicrobiales</taxon>
        <taxon>Boseaceae</taxon>
        <taxon>Bosea</taxon>
    </lineage>
</organism>
<evidence type="ECO:0000256" key="1">
    <source>
        <dbReference type="SAM" id="MobiDB-lite"/>
    </source>
</evidence>
<protein>
    <submittedName>
        <fullName evidence="2">Uncharacterized protein</fullName>
    </submittedName>
</protein>
<dbReference type="EMBL" id="QQTP01000021">
    <property type="protein sequence ID" value="RDJ20178.1"/>
    <property type="molecule type" value="Genomic_DNA"/>
</dbReference>
<accession>A0A370KYW6</accession>
<feature type="region of interest" description="Disordered" evidence="1">
    <location>
        <begin position="30"/>
        <end position="49"/>
    </location>
</feature>
<proteinExistence type="predicted"/>
<comment type="caution">
    <text evidence="2">The sequence shown here is derived from an EMBL/GenBank/DDBJ whole genome shotgun (WGS) entry which is preliminary data.</text>
</comment>
<gene>
    <name evidence="2" type="ORF">DWE98_25575</name>
</gene>
<reference evidence="3" key="1">
    <citation type="submission" date="2018-07" db="EMBL/GenBank/DDBJ databases">
        <authorList>
            <person name="Safronova V.I."/>
            <person name="Chirak E.R."/>
            <person name="Sazanova A.L."/>
        </authorList>
    </citation>
    <scope>NUCLEOTIDE SEQUENCE [LARGE SCALE GENOMIC DNA]</scope>
    <source>
        <strain evidence="3">RCAM04685</strain>
    </source>
</reference>
<name>A0A370KYW6_9HYPH</name>
<dbReference type="AlphaFoldDB" id="A0A370KYW6"/>
<dbReference type="OrthoDB" id="8162662at2"/>
<dbReference type="RefSeq" id="WP_114832144.1">
    <property type="nucleotide sequence ID" value="NZ_QQTO01000040.1"/>
</dbReference>
<evidence type="ECO:0000313" key="3">
    <source>
        <dbReference type="Proteomes" id="UP000255207"/>
    </source>
</evidence>